<dbReference type="Proteomes" id="UP000178606">
    <property type="component" value="Unassembled WGS sequence"/>
</dbReference>
<proteinExistence type="predicted"/>
<accession>A0A1F6C9P2</accession>
<gene>
    <name evidence="1" type="ORF">A3F84_18465</name>
</gene>
<name>A0A1F6C9P2_HANXR</name>
<dbReference type="Gene3D" id="3.40.50.10320">
    <property type="entry name" value="LmbE-like"/>
    <property type="match status" value="1"/>
</dbReference>
<dbReference type="InterPro" id="IPR024078">
    <property type="entry name" value="LmbE-like_dom_sf"/>
</dbReference>
<evidence type="ECO:0000313" key="1">
    <source>
        <dbReference type="EMBL" id="OGG45732.1"/>
    </source>
</evidence>
<comment type="caution">
    <text evidence="1">The sequence shown here is derived from an EMBL/GenBank/DDBJ whole genome shotgun (WGS) entry which is preliminary data.</text>
</comment>
<sequence>MKILVFGAHPDDPESGCGGLIVNAVNVGHEVHCLFATAFREGRTFFGRPEKEVRTEEALAACEILGATAEILDYPHEHIDVNVENRGRITRLLLDRAPDVVIAHWPVDIHPDHRVVGTLALDAFLSAETEFDFYYFEVMTGMQSLRFTPTHYVDITDSAEKKHQALLCHKSQQPEKCWEVHEAMHRFRGQECGVRRAEAYIRVERGGKSLRLLPGMIH</sequence>
<protein>
    <recommendedName>
        <fullName evidence="3">PIG-L family deacetylase</fullName>
    </recommendedName>
</protein>
<dbReference type="GO" id="GO:0016811">
    <property type="term" value="F:hydrolase activity, acting on carbon-nitrogen (but not peptide) bonds, in linear amides"/>
    <property type="evidence" value="ECO:0007669"/>
    <property type="project" value="TreeGrafter"/>
</dbReference>
<reference evidence="1 2" key="1">
    <citation type="journal article" date="2016" name="Nat. Commun.">
        <title>Thousands of microbial genomes shed light on interconnected biogeochemical processes in an aquifer system.</title>
        <authorList>
            <person name="Anantharaman K."/>
            <person name="Brown C.T."/>
            <person name="Hug L.A."/>
            <person name="Sharon I."/>
            <person name="Castelle C.J."/>
            <person name="Probst A.J."/>
            <person name="Thomas B.C."/>
            <person name="Singh A."/>
            <person name="Wilkins M.J."/>
            <person name="Karaoz U."/>
            <person name="Brodie E.L."/>
            <person name="Williams K.H."/>
            <person name="Hubbard S.S."/>
            <person name="Banfield J.F."/>
        </authorList>
    </citation>
    <scope>NUCLEOTIDE SEQUENCE [LARGE SCALE GENOMIC DNA]</scope>
    <source>
        <strain evidence="2">RIFCSPLOWO2_12_FULL_64_10</strain>
    </source>
</reference>
<dbReference type="AlphaFoldDB" id="A0A1F6C9P2"/>
<dbReference type="InterPro" id="IPR003737">
    <property type="entry name" value="GlcNAc_PI_deacetylase-related"/>
</dbReference>
<dbReference type="PANTHER" id="PTHR12993:SF11">
    <property type="entry name" value="N-ACETYLGLUCOSAMINYL-PHOSPHATIDYLINOSITOL DE-N-ACETYLASE"/>
    <property type="match status" value="1"/>
</dbReference>
<dbReference type="SUPFAM" id="SSF102588">
    <property type="entry name" value="LmbE-like"/>
    <property type="match status" value="1"/>
</dbReference>
<evidence type="ECO:0008006" key="3">
    <source>
        <dbReference type="Google" id="ProtNLM"/>
    </source>
</evidence>
<dbReference type="PANTHER" id="PTHR12993">
    <property type="entry name" value="N-ACETYLGLUCOSAMINYL-PHOSPHATIDYLINOSITOL DE-N-ACETYLASE-RELATED"/>
    <property type="match status" value="1"/>
</dbReference>
<dbReference type="EMBL" id="MFKF01000367">
    <property type="protein sequence ID" value="OGG45732.1"/>
    <property type="molecule type" value="Genomic_DNA"/>
</dbReference>
<organism evidence="1 2">
    <name type="scientific">Handelsmanbacteria sp. (strain RIFCSPLOWO2_12_FULL_64_10)</name>
    <dbReference type="NCBI Taxonomy" id="1817868"/>
    <lineage>
        <taxon>Bacteria</taxon>
        <taxon>Candidatus Handelsmaniibacteriota</taxon>
    </lineage>
</organism>
<dbReference type="Pfam" id="PF02585">
    <property type="entry name" value="PIG-L"/>
    <property type="match status" value="1"/>
</dbReference>
<evidence type="ECO:0000313" key="2">
    <source>
        <dbReference type="Proteomes" id="UP000178606"/>
    </source>
</evidence>